<dbReference type="InterPro" id="IPR011008">
    <property type="entry name" value="Dimeric_a/b-barrel"/>
</dbReference>
<sequence length="118" mass="13054">MSESTPTKYLFAVFAPDYTDSEGLTRRLAVRTKHLENAKGLFATGVLKIGGALVSPETYDKAEKKLVGSMMVCEAENLDIVRNIIESDIYYTTGVWDKEKLVILPWLSASPLPQTVAE</sequence>
<dbReference type="Pfam" id="PF03795">
    <property type="entry name" value="YCII"/>
    <property type="match status" value="1"/>
</dbReference>
<evidence type="ECO:0000313" key="1">
    <source>
        <dbReference type="EMBL" id="PSR77941.1"/>
    </source>
</evidence>
<organism evidence="1 2">
    <name type="scientific">Hermanssonia centrifuga</name>
    <dbReference type="NCBI Taxonomy" id="98765"/>
    <lineage>
        <taxon>Eukaryota</taxon>
        <taxon>Fungi</taxon>
        <taxon>Dikarya</taxon>
        <taxon>Basidiomycota</taxon>
        <taxon>Agaricomycotina</taxon>
        <taxon>Agaricomycetes</taxon>
        <taxon>Polyporales</taxon>
        <taxon>Meruliaceae</taxon>
        <taxon>Hermanssonia</taxon>
    </lineage>
</organism>
<name>A0A2R6NVZ0_9APHY</name>
<reference evidence="1 2" key="1">
    <citation type="submission" date="2018-02" db="EMBL/GenBank/DDBJ databases">
        <title>Genome sequence of the basidiomycete white-rot fungus Phlebia centrifuga.</title>
        <authorList>
            <person name="Granchi Z."/>
            <person name="Peng M."/>
            <person name="de Vries R.P."/>
            <person name="Hilden K."/>
            <person name="Makela M.R."/>
            <person name="Grigoriev I."/>
            <person name="Riley R."/>
        </authorList>
    </citation>
    <scope>NUCLEOTIDE SEQUENCE [LARGE SCALE GENOMIC DNA]</scope>
    <source>
        <strain evidence="1 2">FBCC195</strain>
    </source>
</reference>
<dbReference type="Gene3D" id="3.30.70.1060">
    <property type="entry name" value="Dimeric alpha+beta barrel"/>
    <property type="match status" value="1"/>
</dbReference>
<gene>
    <name evidence="1" type="ORF">PHLCEN_2v7641</name>
</gene>
<keyword evidence="2" id="KW-1185">Reference proteome</keyword>
<evidence type="ECO:0000313" key="2">
    <source>
        <dbReference type="Proteomes" id="UP000186601"/>
    </source>
</evidence>
<dbReference type="Proteomes" id="UP000186601">
    <property type="component" value="Unassembled WGS sequence"/>
</dbReference>
<dbReference type="EMBL" id="MLYV02000767">
    <property type="protein sequence ID" value="PSR77941.1"/>
    <property type="molecule type" value="Genomic_DNA"/>
</dbReference>
<protein>
    <submittedName>
        <fullName evidence="1">Uncharacterized protein</fullName>
    </submittedName>
</protein>
<dbReference type="SUPFAM" id="SSF54909">
    <property type="entry name" value="Dimeric alpha+beta barrel"/>
    <property type="match status" value="1"/>
</dbReference>
<dbReference type="InterPro" id="IPR051807">
    <property type="entry name" value="Sec-metab_biosynth-assoc"/>
</dbReference>
<dbReference type="PANTHER" id="PTHR33606">
    <property type="entry name" value="PROTEIN YCII"/>
    <property type="match status" value="1"/>
</dbReference>
<comment type="caution">
    <text evidence="1">The sequence shown here is derived from an EMBL/GenBank/DDBJ whole genome shotgun (WGS) entry which is preliminary data.</text>
</comment>
<proteinExistence type="predicted"/>
<dbReference type="OrthoDB" id="5519740at2759"/>
<dbReference type="InterPro" id="IPR005545">
    <property type="entry name" value="YCII"/>
</dbReference>
<dbReference type="PANTHER" id="PTHR33606:SF3">
    <property type="entry name" value="PROTEIN YCII"/>
    <property type="match status" value="1"/>
</dbReference>
<dbReference type="AlphaFoldDB" id="A0A2R6NVZ0"/>
<accession>A0A2R6NVZ0</accession>